<evidence type="ECO:0000313" key="1">
    <source>
        <dbReference type="EMBL" id="JAG83901.1"/>
    </source>
</evidence>
<reference evidence="1" key="1">
    <citation type="submission" date="2015-01" db="EMBL/GenBank/DDBJ databases">
        <title>Transcriptome Assembly of Fopius arisanus.</title>
        <authorList>
            <person name="Geib S."/>
        </authorList>
    </citation>
    <scope>NUCLEOTIDE SEQUENCE</scope>
</reference>
<gene>
    <name evidence="1" type="primary">isdH</name>
    <name evidence="1" type="ORF">g.35861</name>
</gene>
<sequence>MSHVRRWIIRGIIKQNLNGNCKFLEKSGTISFPPDIQEIVSKILKTKTTNQLRKKLWERNFHLVFVISSLKMAIIFEREMKDDESYWRYHHNMTHNLFER</sequence>
<organism evidence="1">
    <name type="scientific">Fopius arisanus</name>
    <dbReference type="NCBI Taxonomy" id="64838"/>
    <lineage>
        <taxon>Eukaryota</taxon>
        <taxon>Metazoa</taxon>
        <taxon>Ecdysozoa</taxon>
        <taxon>Arthropoda</taxon>
        <taxon>Hexapoda</taxon>
        <taxon>Insecta</taxon>
        <taxon>Pterygota</taxon>
        <taxon>Neoptera</taxon>
        <taxon>Endopterygota</taxon>
        <taxon>Hymenoptera</taxon>
        <taxon>Apocrita</taxon>
        <taxon>Ichneumonoidea</taxon>
        <taxon>Braconidae</taxon>
        <taxon>Opiinae</taxon>
        <taxon>Fopius</taxon>
    </lineage>
</organism>
<proteinExistence type="predicted"/>
<dbReference type="AlphaFoldDB" id="A0A0C9RC23"/>
<protein>
    <submittedName>
        <fullName evidence="1">IsdH protein</fullName>
    </submittedName>
</protein>
<dbReference type="EMBL" id="GBYB01014134">
    <property type="protein sequence ID" value="JAG83901.1"/>
    <property type="molecule type" value="Transcribed_RNA"/>
</dbReference>
<accession>A0A0C9RC23</accession>
<name>A0A0C9RC23_9HYME</name>